<accession>A0A6A6QKJ5</accession>
<keyword evidence="1" id="KW-0472">Membrane</keyword>
<evidence type="ECO:0000313" key="3">
    <source>
        <dbReference type="Proteomes" id="UP000799750"/>
    </source>
</evidence>
<feature type="transmembrane region" description="Helical" evidence="1">
    <location>
        <begin position="148"/>
        <end position="168"/>
    </location>
</feature>
<dbReference type="OrthoDB" id="3750908at2759"/>
<evidence type="ECO:0000256" key="1">
    <source>
        <dbReference type="SAM" id="Phobius"/>
    </source>
</evidence>
<dbReference type="Proteomes" id="UP000799750">
    <property type="component" value="Unassembled WGS sequence"/>
</dbReference>
<sequence>MPAYRYGREIRTSPFAPISSRSCPNMRTCWPGLTVSSFNPLVSDRSDMLRRIGMLSILLMRTGQDIFILVRQSMDPSMLPSILIGAISFCMVAYCMHLIGNMHGARRVFGAVWEKHHFDSFLGVMFFVHVGLVGGSYLSVLVTSVTMWNWLWVTMGLLIFLVAWVAWWDPEDAVTLPI</sequence>
<reference evidence="2" key="1">
    <citation type="journal article" date="2020" name="Stud. Mycol.">
        <title>101 Dothideomycetes genomes: a test case for predicting lifestyles and emergence of pathogens.</title>
        <authorList>
            <person name="Haridas S."/>
            <person name="Albert R."/>
            <person name="Binder M."/>
            <person name="Bloem J."/>
            <person name="Labutti K."/>
            <person name="Salamov A."/>
            <person name="Andreopoulos B."/>
            <person name="Baker S."/>
            <person name="Barry K."/>
            <person name="Bills G."/>
            <person name="Bluhm B."/>
            <person name="Cannon C."/>
            <person name="Castanera R."/>
            <person name="Culley D."/>
            <person name="Daum C."/>
            <person name="Ezra D."/>
            <person name="Gonzalez J."/>
            <person name="Henrissat B."/>
            <person name="Kuo A."/>
            <person name="Liang C."/>
            <person name="Lipzen A."/>
            <person name="Lutzoni F."/>
            <person name="Magnuson J."/>
            <person name="Mondo S."/>
            <person name="Nolan M."/>
            <person name="Ohm R."/>
            <person name="Pangilinan J."/>
            <person name="Park H.-J."/>
            <person name="Ramirez L."/>
            <person name="Alfaro M."/>
            <person name="Sun H."/>
            <person name="Tritt A."/>
            <person name="Yoshinaga Y."/>
            <person name="Zwiers L.-H."/>
            <person name="Turgeon B."/>
            <person name="Goodwin S."/>
            <person name="Spatafora J."/>
            <person name="Crous P."/>
            <person name="Grigoriev I."/>
        </authorList>
    </citation>
    <scope>NUCLEOTIDE SEQUENCE</scope>
    <source>
        <strain evidence="2">CBS 269.34</strain>
    </source>
</reference>
<protein>
    <submittedName>
        <fullName evidence="2">Uncharacterized protein</fullName>
    </submittedName>
</protein>
<keyword evidence="1" id="KW-1133">Transmembrane helix</keyword>
<gene>
    <name evidence="2" type="ORF">BU16DRAFT_529123</name>
</gene>
<dbReference type="AlphaFoldDB" id="A0A6A6QKJ5"/>
<keyword evidence="3" id="KW-1185">Reference proteome</keyword>
<proteinExistence type="predicted"/>
<name>A0A6A6QKJ5_9PEZI</name>
<evidence type="ECO:0000313" key="2">
    <source>
        <dbReference type="EMBL" id="KAF2492855.1"/>
    </source>
</evidence>
<feature type="transmembrane region" description="Helical" evidence="1">
    <location>
        <begin position="82"/>
        <end position="100"/>
    </location>
</feature>
<organism evidence="2 3">
    <name type="scientific">Lophium mytilinum</name>
    <dbReference type="NCBI Taxonomy" id="390894"/>
    <lineage>
        <taxon>Eukaryota</taxon>
        <taxon>Fungi</taxon>
        <taxon>Dikarya</taxon>
        <taxon>Ascomycota</taxon>
        <taxon>Pezizomycotina</taxon>
        <taxon>Dothideomycetes</taxon>
        <taxon>Pleosporomycetidae</taxon>
        <taxon>Mytilinidiales</taxon>
        <taxon>Mytilinidiaceae</taxon>
        <taxon>Lophium</taxon>
    </lineage>
</organism>
<feature type="transmembrane region" description="Helical" evidence="1">
    <location>
        <begin position="121"/>
        <end position="142"/>
    </location>
</feature>
<dbReference type="EMBL" id="MU004193">
    <property type="protein sequence ID" value="KAF2492855.1"/>
    <property type="molecule type" value="Genomic_DNA"/>
</dbReference>
<keyword evidence="1" id="KW-0812">Transmembrane</keyword>